<keyword evidence="5" id="KW-0804">Transcription</keyword>
<keyword evidence="8" id="KW-1185">Reference proteome</keyword>
<dbReference type="GO" id="GO:0042795">
    <property type="term" value="P:snRNA transcription by RNA polymerase II"/>
    <property type="evidence" value="ECO:0007669"/>
    <property type="project" value="TreeGrafter"/>
</dbReference>
<keyword evidence="4" id="KW-0238">DNA-binding</keyword>
<proteinExistence type="inferred from homology"/>
<dbReference type="Pfam" id="PF12251">
    <property type="entry name" value="SNAPC3"/>
    <property type="match status" value="1"/>
</dbReference>
<dbReference type="Proteomes" id="UP000886653">
    <property type="component" value="Unassembled WGS sequence"/>
</dbReference>
<evidence type="ECO:0000256" key="6">
    <source>
        <dbReference type="ARBA" id="ARBA00023242"/>
    </source>
</evidence>
<dbReference type="GO" id="GO:0005634">
    <property type="term" value="C:nucleus"/>
    <property type="evidence" value="ECO:0007669"/>
    <property type="project" value="UniProtKB-SubCell"/>
</dbReference>
<evidence type="ECO:0000256" key="3">
    <source>
        <dbReference type="ARBA" id="ARBA00023015"/>
    </source>
</evidence>
<dbReference type="OrthoDB" id="3437960at2759"/>
<name>A0A9P6NT95_9BASI</name>
<sequence>MSIPIQPQPLPPKPNRSQLKHQSKVLESFLPSSNIINIKSFNQKLNQIELDSIHPNPSEWSSDLNQSQLLSLKNACSLDDFIKPLEPIFKDSNLISELRDHQHELSTPYGSLHALHTNENSEETQIDTFSRLTKRIKSNENVVISNDLDPNLFKPKRIRKKAAGKRLPIEFKPEPIKRLIGILEASELNLLKQSYDSMLFVKSIGRSDWNTSTQPIFSTPTNTTIVQNNITPTVITIKFHPIDKSDMIKAISSIQQTILILSNQTLSTLKDTIICSADNIPKDLNDLNVQQRWDSGSVFLLEDQLFADRRGIGVNGKSDYGLLLNRLTKEMGEEGPEIIIEEKEEEMNNEQEEIHQISINSNISKNEDIPVNLIQKPNKQEINSYSKRPKLFLSSIGMEDKKLEDLNLRLGEPYWLLHQGNCEHIFTVDEIRSHHPTDPPPNKYPITTFLSRLTSPKCRVCDRDPAKLVLINDELVSESPCFICEKCFQLLHSHDLNQSQKNKEWWVVPLLGT</sequence>
<comment type="caution">
    <text evidence="7">The sequence shown here is derived from an EMBL/GenBank/DDBJ whole genome shotgun (WGS) entry which is preliminary data.</text>
</comment>
<reference evidence="7" key="1">
    <citation type="submission" date="2013-11" db="EMBL/GenBank/DDBJ databases">
        <title>Genome sequence of the fusiform rust pathogen reveals effectors for host alternation and coevolution with pine.</title>
        <authorList>
            <consortium name="DOE Joint Genome Institute"/>
            <person name="Smith K."/>
            <person name="Pendleton A."/>
            <person name="Kubisiak T."/>
            <person name="Anderson C."/>
            <person name="Salamov A."/>
            <person name="Aerts A."/>
            <person name="Riley R."/>
            <person name="Clum A."/>
            <person name="Lindquist E."/>
            <person name="Ence D."/>
            <person name="Campbell M."/>
            <person name="Kronenberg Z."/>
            <person name="Feau N."/>
            <person name="Dhillon B."/>
            <person name="Hamelin R."/>
            <person name="Burleigh J."/>
            <person name="Smith J."/>
            <person name="Yandell M."/>
            <person name="Nelson C."/>
            <person name="Grigoriev I."/>
            <person name="Davis J."/>
        </authorList>
    </citation>
    <scope>NUCLEOTIDE SEQUENCE</scope>
    <source>
        <strain evidence="7">G11</strain>
    </source>
</reference>
<evidence type="ECO:0000256" key="4">
    <source>
        <dbReference type="ARBA" id="ARBA00023125"/>
    </source>
</evidence>
<accession>A0A9P6NT95</accession>
<evidence type="ECO:0008006" key="9">
    <source>
        <dbReference type="Google" id="ProtNLM"/>
    </source>
</evidence>
<evidence type="ECO:0000256" key="1">
    <source>
        <dbReference type="ARBA" id="ARBA00004123"/>
    </source>
</evidence>
<gene>
    <name evidence="7" type="ORF">CROQUDRAFT_668065</name>
</gene>
<evidence type="ECO:0000256" key="2">
    <source>
        <dbReference type="ARBA" id="ARBA00010410"/>
    </source>
</evidence>
<dbReference type="GO" id="GO:0000978">
    <property type="term" value="F:RNA polymerase II cis-regulatory region sequence-specific DNA binding"/>
    <property type="evidence" value="ECO:0007669"/>
    <property type="project" value="TreeGrafter"/>
</dbReference>
<comment type="similarity">
    <text evidence="2">Belongs to the SNAPC3/SRD2 family.</text>
</comment>
<keyword evidence="3" id="KW-0805">Transcription regulation</keyword>
<dbReference type="GO" id="GO:0003681">
    <property type="term" value="F:bent DNA binding"/>
    <property type="evidence" value="ECO:0007669"/>
    <property type="project" value="TreeGrafter"/>
</dbReference>
<dbReference type="PANTHER" id="PTHR13421:SF16">
    <property type="entry name" value="SNRNA-ACTIVATING PROTEIN COMPLEX SUBUNIT 3"/>
    <property type="match status" value="1"/>
</dbReference>
<organism evidence="7 8">
    <name type="scientific">Cronartium quercuum f. sp. fusiforme G11</name>
    <dbReference type="NCBI Taxonomy" id="708437"/>
    <lineage>
        <taxon>Eukaryota</taxon>
        <taxon>Fungi</taxon>
        <taxon>Dikarya</taxon>
        <taxon>Basidiomycota</taxon>
        <taxon>Pucciniomycotina</taxon>
        <taxon>Pucciniomycetes</taxon>
        <taxon>Pucciniales</taxon>
        <taxon>Coleosporiaceae</taxon>
        <taxon>Cronartium</taxon>
    </lineage>
</organism>
<evidence type="ECO:0000313" key="8">
    <source>
        <dbReference type="Proteomes" id="UP000886653"/>
    </source>
</evidence>
<dbReference type="GO" id="GO:0019185">
    <property type="term" value="C:snRNA-activating protein complex"/>
    <property type="evidence" value="ECO:0007669"/>
    <property type="project" value="TreeGrafter"/>
</dbReference>
<dbReference type="AlphaFoldDB" id="A0A9P6NT95"/>
<comment type="subcellular location">
    <subcellularLocation>
        <location evidence="1">Nucleus</location>
    </subcellularLocation>
</comment>
<dbReference type="EMBL" id="MU167214">
    <property type="protein sequence ID" value="KAG0151212.1"/>
    <property type="molecule type" value="Genomic_DNA"/>
</dbReference>
<keyword evidence="6" id="KW-0539">Nucleus</keyword>
<dbReference type="GO" id="GO:0042796">
    <property type="term" value="P:snRNA transcription by RNA polymerase III"/>
    <property type="evidence" value="ECO:0007669"/>
    <property type="project" value="TreeGrafter"/>
</dbReference>
<dbReference type="InterPro" id="IPR022042">
    <property type="entry name" value="snRNA-activating_su3"/>
</dbReference>
<evidence type="ECO:0000256" key="5">
    <source>
        <dbReference type="ARBA" id="ARBA00023163"/>
    </source>
</evidence>
<dbReference type="GO" id="GO:0001046">
    <property type="term" value="F:core promoter sequence-specific DNA binding"/>
    <property type="evidence" value="ECO:0007669"/>
    <property type="project" value="TreeGrafter"/>
</dbReference>
<evidence type="ECO:0000313" key="7">
    <source>
        <dbReference type="EMBL" id="KAG0151212.1"/>
    </source>
</evidence>
<dbReference type="GO" id="GO:0001006">
    <property type="term" value="F:RNA polymerase III type 3 promoter sequence-specific DNA binding"/>
    <property type="evidence" value="ECO:0007669"/>
    <property type="project" value="TreeGrafter"/>
</dbReference>
<dbReference type="PANTHER" id="PTHR13421">
    <property type="entry name" value="SNRNA-ACTIVATING PROTEIN COMPLEX SUBUNIT 3"/>
    <property type="match status" value="1"/>
</dbReference>
<protein>
    <recommendedName>
        <fullName evidence="9">snRNA-activating protein complex subunit 3</fullName>
    </recommendedName>
</protein>